<feature type="signal peptide" evidence="1">
    <location>
        <begin position="1"/>
        <end position="31"/>
    </location>
</feature>
<dbReference type="Pfam" id="PF13202">
    <property type="entry name" value="EF-hand_5"/>
    <property type="match status" value="1"/>
</dbReference>
<dbReference type="EMBL" id="FWFR01000001">
    <property type="protein sequence ID" value="SLN33963.1"/>
    <property type="molecule type" value="Genomic_DNA"/>
</dbReference>
<evidence type="ECO:0000313" key="3">
    <source>
        <dbReference type="EMBL" id="SLN33963.1"/>
    </source>
</evidence>
<dbReference type="OrthoDB" id="7474785at2"/>
<dbReference type="SUPFAM" id="SSF47473">
    <property type="entry name" value="EF-hand"/>
    <property type="match status" value="1"/>
</dbReference>
<reference evidence="3 4" key="1">
    <citation type="submission" date="2017-03" db="EMBL/GenBank/DDBJ databases">
        <authorList>
            <person name="Afonso C.L."/>
            <person name="Miller P.J."/>
            <person name="Scott M.A."/>
            <person name="Spackman E."/>
            <person name="Goraichik I."/>
            <person name="Dimitrov K.M."/>
            <person name="Suarez D.L."/>
            <person name="Swayne D.E."/>
        </authorList>
    </citation>
    <scope>NUCLEOTIDE SEQUENCE [LARGE SCALE GENOMIC DNA]</scope>
    <source>
        <strain evidence="3 4">CECT 7691</strain>
    </source>
</reference>
<feature type="domain" description="EF-hand" evidence="2">
    <location>
        <begin position="119"/>
        <end position="137"/>
    </location>
</feature>
<keyword evidence="1" id="KW-0732">Signal</keyword>
<gene>
    <name evidence="3" type="ORF">OCH7691_01313</name>
</gene>
<name>A0A1Y5S9B1_9PROT</name>
<dbReference type="Proteomes" id="UP000193200">
    <property type="component" value="Unassembled WGS sequence"/>
</dbReference>
<feature type="chain" id="PRO_5012983665" evidence="1">
    <location>
        <begin position="32"/>
        <end position="141"/>
    </location>
</feature>
<evidence type="ECO:0000256" key="1">
    <source>
        <dbReference type="SAM" id="SignalP"/>
    </source>
</evidence>
<dbReference type="InterPro" id="IPR018247">
    <property type="entry name" value="EF_Hand_1_Ca_BS"/>
</dbReference>
<evidence type="ECO:0000313" key="4">
    <source>
        <dbReference type="Proteomes" id="UP000193200"/>
    </source>
</evidence>
<dbReference type="InParanoid" id="A0A1Y5S9B1"/>
<keyword evidence="4" id="KW-1185">Reference proteome</keyword>
<dbReference type="Gene3D" id="1.10.238.10">
    <property type="entry name" value="EF-hand"/>
    <property type="match status" value="2"/>
</dbReference>
<dbReference type="GO" id="GO:0005509">
    <property type="term" value="F:calcium ion binding"/>
    <property type="evidence" value="ECO:0007669"/>
    <property type="project" value="InterPro"/>
</dbReference>
<dbReference type="InterPro" id="IPR002048">
    <property type="entry name" value="EF_hand_dom"/>
</dbReference>
<protein>
    <submittedName>
        <fullName evidence="3">EF hand</fullName>
    </submittedName>
</protein>
<dbReference type="InterPro" id="IPR011992">
    <property type="entry name" value="EF-hand-dom_pair"/>
</dbReference>
<organism evidence="3 4">
    <name type="scientific">Oceanibacterium hippocampi</name>
    <dbReference type="NCBI Taxonomy" id="745714"/>
    <lineage>
        <taxon>Bacteria</taxon>
        <taxon>Pseudomonadati</taxon>
        <taxon>Pseudomonadota</taxon>
        <taxon>Alphaproteobacteria</taxon>
        <taxon>Sneathiellales</taxon>
        <taxon>Sneathiellaceae</taxon>
        <taxon>Oceanibacterium</taxon>
    </lineage>
</organism>
<proteinExistence type="predicted"/>
<sequence>MSRPVPTALRATGTALAALTLTALLAGPAAADALPFGIDRNGDGVVDLLEAKDFRARVVRTMDLDGNGQVTRAEAIESSGGLDKVNPEKTDTSADFKAMDADNDEIVTLEEAQALAEKRFGKLDKNHDGKVGPDEYKLPGF</sequence>
<dbReference type="PROSITE" id="PS00018">
    <property type="entry name" value="EF_HAND_1"/>
    <property type="match status" value="1"/>
</dbReference>
<dbReference type="AlphaFoldDB" id="A0A1Y5S9B1"/>
<accession>A0A1Y5S9B1</accession>
<evidence type="ECO:0000259" key="2">
    <source>
        <dbReference type="Pfam" id="PF13202"/>
    </source>
</evidence>
<dbReference type="RefSeq" id="WP_085882542.1">
    <property type="nucleotide sequence ID" value="NZ_FWFR01000001.1"/>
</dbReference>